<reference evidence="7 8" key="1">
    <citation type="submission" date="2019-02" db="EMBL/GenBank/DDBJ databases">
        <title>Pedobacter sp. RP-3-8 sp. nov., isolated from Arctic soil.</title>
        <authorList>
            <person name="Dahal R.H."/>
        </authorList>
    </citation>
    <scope>NUCLEOTIDE SEQUENCE [LARGE SCALE GENOMIC DNA]</scope>
    <source>
        <strain evidence="7 8">RP-3-8</strain>
    </source>
</reference>
<evidence type="ECO:0000256" key="5">
    <source>
        <dbReference type="SAM" id="SignalP"/>
    </source>
</evidence>
<proteinExistence type="predicted"/>
<comment type="subcellular location">
    <subcellularLocation>
        <location evidence="1">Cell envelope</location>
    </subcellularLocation>
</comment>
<dbReference type="Gene3D" id="3.40.30.10">
    <property type="entry name" value="Glutaredoxin"/>
    <property type="match status" value="1"/>
</dbReference>
<dbReference type="InterPro" id="IPR017937">
    <property type="entry name" value="Thioredoxin_CS"/>
</dbReference>
<dbReference type="PANTHER" id="PTHR42852">
    <property type="entry name" value="THIOL:DISULFIDE INTERCHANGE PROTEIN DSBE"/>
    <property type="match status" value="1"/>
</dbReference>
<keyword evidence="4" id="KW-0676">Redox-active center</keyword>
<dbReference type="InterPro" id="IPR013766">
    <property type="entry name" value="Thioredoxin_domain"/>
</dbReference>
<dbReference type="InterPro" id="IPR050553">
    <property type="entry name" value="Thioredoxin_ResA/DsbE_sf"/>
</dbReference>
<dbReference type="SUPFAM" id="SSF52833">
    <property type="entry name" value="Thioredoxin-like"/>
    <property type="match status" value="1"/>
</dbReference>
<dbReference type="PROSITE" id="PS00194">
    <property type="entry name" value="THIOREDOXIN_1"/>
    <property type="match status" value="1"/>
</dbReference>
<dbReference type="PROSITE" id="PS51352">
    <property type="entry name" value="THIOREDOXIN_2"/>
    <property type="match status" value="1"/>
</dbReference>
<feature type="signal peptide" evidence="5">
    <location>
        <begin position="1"/>
        <end position="20"/>
    </location>
</feature>
<evidence type="ECO:0000256" key="3">
    <source>
        <dbReference type="ARBA" id="ARBA00023157"/>
    </source>
</evidence>
<dbReference type="InterPro" id="IPR036249">
    <property type="entry name" value="Thioredoxin-like_sf"/>
</dbReference>
<gene>
    <name evidence="7" type="ORF">EZ444_10850</name>
</gene>
<dbReference type="InterPro" id="IPR000866">
    <property type="entry name" value="AhpC/TSA"/>
</dbReference>
<dbReference type="Proteomes" id="UP000291117">
    <property type="component" value="Unassembled WGS sequence"/>
</dbReference>
<evidence type="ECO:0000256" key="2">
    <source>
        <dbReference type="ARBA" id="ARBA00022748"/>
    </source>
</evidence>
<feature type="domain" description="Thioredoxin" evidence="6">
    <location>
        <begin position="150"/>
        <end position="294"/>
    </location>
</feature>
<keyword evidence="5" id="KW-0732">Signal</keyword>
<comment type="caution">
    <text evidence="7">The sequence shown here is derived from an EMBL/GenBank/DDBJ whole genome shotgun (WGS) entry which is preliminary data.</text>
</comment>
<organism evidence="7 8">
    <name type="scientific">Pedobacter hiemivivus</name>
    <dbReference type="NCBI Taxonomy" id="2530454"/>
    <lineage>
        <taxon>Bacteria</taxon>
        <taxon>Pseudomonadati</taxon>
        <taxon>Bacteroidota</taxon>
        <taxon>Sphingobacteriia</taxon>
        <taxon>Sphingobacteriales</taxon>
        <taxon>Sphingobacteriaceae</taxon>
        <taxon>Pedobacter</taxon>
    </lineage>
</organism>
<feature type="chain" id="PRO_5020591014" evidence="5">
    <location>
        <begin position="21"/>
        <end position="296"/>
    </location>
</feature>
<evidence type="ECO:0000256" key="4">
    <source>
        <dbReference type="ARBA" id="ARBA00023284"/>
    </source>
</evidence>
<keyword evidence="2" id="KW-0201">Cytochrome c-type biogenesis</keyword>
<dbReference type="AlphaFoldDB" id="A0A4R0NDB6"/>
<dbReference type="GO" id="GO:0016491">
    <property type="term" value="F:oxidoreductase activity"/>
    <property type="evidence" value="ECO:0007669"/>
    <property type="project" value="InterPro"/>
</dbReference>
<dbReference type="EMBL" id="SJSM01000005">
    <property type="protein sequence ID" value="TCC96474.1"/>
    <property type="molecule type" value="Genomic_DNA"/>
</dbReference>
<dbReference type="CDD" id="cd02966">
    <property type="entry name" value="TlpA_like_family"/>
    <property type="match status" value="1"/>
</dbReference>
<keyword evidence="3" id="KW-1015">Disulfide bond</keyword>
<dbReference type="RefSeq" id="WP_131608771.1">
    <property type="nucleotide sequence ID" value="NZ_SJSM01000005.1"/>
</dbReference>
<keyword evidence="8" id="KW-1185">Reference proteome</keyword>
<evidence type="ECO:0000313" key="8">
    <source>
        <dbReference type="Proteomes" id="UP000291117"/>
    </source>
</evidence>
<dbReference type="GO" id="GO:0016209">
    <property type="term" value="F:antioxidant activity"/>
    <property type="evidence" value="ECO:0007669"/>
    <property type="project" value="InterPro"/>
</dbReference>
<evidence type="ECO:0000313" key="7">
    <source>
        <dbReference type="EMBL" id="TCC96474.1"/>
    </source>
</evidence>
<dbReference type="PANTHER" id="PTHR42852:SF6">
    <property type="entry name" value="THIOL:DISULFIDE INTERCHANGE PROTEIN DSBE"/>
    <property type="match status" value="1"/>
</dbReference>
<dbReference type="GO" id="GO:0017004">
    <property type="term" value="P:cytochrome complex assembly"/>
    <property type="evidence" value="ECO:0007669"/>
    <property type="project" value="UniProtKB-KW"/>
</dbReference>
<name>A0A4R0NDB6_9SPHI</name>
<dbReference type="OrthoDB" id="750178at2"/>
<protein>
    <submittedName>
        <fullName evidence="7">TlpA family protein disulfide reductase</fullName>
    </submittedName>
</protein>
<evidence type="ECO:0000256" key="1">
    <source>
        <dbReference type="ARBA" id="ARBA00004196"/>
    </source>
</evidence>
<dbReference type="GO" id="GO:0030313">
    <property type="term" value="C:cell envelope"/>
    <property type="evidence" value="ECO:0007669"/>
    <property type="project" value="UniProtKB-SubCell"/>
</dbReference>
<dbReference type="Pfam" id="PF00578">
    <property type="entry name" value="AhpC-TSA"/>
    <property type="match status" value="1"/>
</dbReference>
<accession>A0A4R0NDB6</accession>
<evidence type="ECO:0000259" key="6">
    <source>
        <dbReference type="PROSITE" id="PS51352"/>
    </source>
</evidence>
<sequence length="296" mass="33203">MKLKLNFTLLACMLTGAVFAQQDPDMESPAIQKQKIELEAALTGVQEKLVLSEKAYRDAQTKKVKYDTIGLGAWRAEMAVLKAEKKKEQAVFIGKHPDYFISLVALNDVIGPLPANVPALKKLFNKLDSKVQQTPTGIKTKTTLDKFEAVSIGKIAPLFVAPDTSGKSIGLADYKGKYVLLDFWASWCGPCREENPIVVKAWQKYKDRNFDVLSVSLDQTGKRDAWLKAIHEDQLTWQHVSNLKFWDDDVAKLYMIRSIPQNFLIDPKGKIIAVNLRGAELNQKLAELIPESATRK</sequence>